<dbReference type="EMBL" id="BSNF01000001">
    <property type="protein sequence ID" value="GLQ05749.1"/>
    <property type="molecule type" value="Genomic_DNA"/>
</dbReference>
<organism evidence="1 2">
    <name type="scientific">Sneathiella chinensis</name>
    <dbReference type="NCBI Taxonomy" id="349750"/>
    <lineage>
        <taxon>Bacteria</taxon>
        <taxon>Pseudomonadati</taxon>
        <taxon>Pseudomonadota</taxon>
        <taxon>Alphaproteobacteria</taxon>
        <taxon>Sneathiellales</taxon>
        <taxon>Sneathiellaceae</taxon>
        <taxon>Sneathiella</taxon>
    </lineage>
</organism>
<keyword evidence="2" id="KW-1185">Reference proteome</keyword>
<gene>
    <name evidence="1" type="ORF">GCM10007924_09700</name>
</gene>
<name>A0ABQ5U0R5_9PROT</name>
<evidence type="ECO:0000313" key="1">
    <source>
        <dbReference type="EMBL" id="GLQ05749.1"/>
    </source>
</evidence>
<accession>A0ABQ5U0R5</accession>
<dbReference type="Pfam" id="PF20471">
    <property type="entry name" value="DUF6716"/>
    <property type="match status" value="1"/>
</dbReference>
<protein>
    <submittedName>
        <fullName evidence="1">Uncharacterized protein</fullName>
    </submittedName>
</protein>
<reference evidence="1" key="2">
    <citation type="submission" date="2023-01" db="EMBL/GenBank/DDBJ databases">
        <title>Draft genome sequence of Sneathiella chinensis strain NBRC 103408.</title>
        <authorList>
            <person name="Sun Q."/>
            <person name="Mori K."/>
        </authorList>
    </citation>
    <scope>NUCLEOTIDE SEQUENCE</scope>
    <source>
        <strain evidence="1">NBRC 103408</strain>
    </source>
</reference>
<proteinExistence type="predicted"/>
<reference evidence="1" key="1">
    <citation type="journal article" date="2014" name="Int. J. Syst. Evol. Microbiol.">
        <title>Complete genome of a new Firmicutes species belonging to the dominant human colonic microbiota ('Ruminococcus bicirculans') reveals two chromosomes and a selective capacity to utilize plant glucans.</title>
        <authorList>
            <consortium name="NISC Comparative Sequencing Program"/>
            <person name="Wegmann U."/>
            <person name="Louis P."/>
            <person name="Goesmann A."/>
            <person name="Henrissat B."/>
            <person name="Duncan S.H."/>
            <person name="Flint H.J."/>
        </authorList>
    </citation>
    <scope>NUCLEOTIDE SEQUENCE</scope>
    <source>
        <strain evidence="1">NBRC 103408</strain>
    </source>
</reference>
<sequence length="395" mass="43777">MNKNPGNKSVLIFVDSDSQIFGALPHAHAFRDKGWQVVFGLGDAGSIPAAALDRLGGAFETFPLEYTEVAGHVLDAGYNVVGVFSKASKIHRVRQQVEQKCNGENVRRPGLFTAFNGFTYERFEEGLAWRVGYDLIALNGPRDVASLQDFLAFGECSKQPYRISGLKPSRLREAGEASRPDKKVFVFAEQVIVPRSRAQRLYLVAELRRLALDNPDWTLKIKCRVKKTERTFHRVSYHFQDLLARLGPTPANLEITYQGMPELLREATLFGTISSTAFFDALHEGVPSIVFSDFGIANALGTHAFAGSGVAVRLKDLGSLSEIVGLMPNAGWLEWVGAANVEAGQVAGYFDGKAFHGHQFEPQYLDARAVEVWEETKKRFVFGAVLSRMIGMFRK</sequence>
<dbReference type="RefSeq" id="WP_169559722.1">
    <property type="nucleotide sequence ID" value="NZ_BSNF01000001.1"/>
</dbReference>
<dbReference type="InterPro" id="IPR046561">
    <property type="entry name" value="DUF6716"/>
</dbReference>
<comment type="caution">
    <text evidence="1">The sequence shown here is derived from an EMBL/GenBank/DDBJ whole genome shotgun (WGS) entry which is preliminary data.</text>
</comment>
<evidence type="ECO:0000313" key="2">
    <source>
        <dbReference type="Proteomes" id="UP001161409"/>
    </source>
</evidence>
<dbReference type="Proteomes" id="UP001161409">
    <property type="component" value="Unassembled WGS sequence"/>
</dbReference>